<evidence type="ECO:0000259" key="7">
    <source>
        <dbReference type="Pfam" id="PF25975"/>
    </source>
</evidence>
<comment type="similarity">
    <text evidence="2">Belongs to the membrane fusion protein (MFP) (TC 8.A.1) family.</text>
</comment>
<feature type="coiled-coil region" evidence="4">
    <location>
        <begin position="131"/>
        <end position="260"/>
    </location>
</feature>
<evidence type="ECO:0000313" key="9">
    <source>
        <dbReference type="Proteomes" id="UP001589733"/>
    </source>
</evidence>
<feature type="compositionally biased region" description="Polar residues" evidence="5">
    <location>
        <begin position="441"/>
        <end position="456"/>
    </location>
</feature>
<dbReference type="Gene3D" id="1.10.287.470">
    <property type="entry name" value="Helix hairpin bin"/>
    <property type="match status" value="1"/>
</dbReference>
<feature type="compositionally biased region" description="Pro residues" evidence="5">
    <location>
        <begin position="7"/>
        <end position="24"/>
    </location>
</feature>
<sequence length="470" mass="48097">MTEPVLNPSPPRPTPTPSTPPRTPSRPAQRRRWPWVLGSLLLIGGVTGGVLVNRNRAAQAQTAAPTIQTQPAQQGVVRVSVSGPGTLEASATRTVGVSRSVTVGALPAVGERVTKGQLLTTLTSDDVQDSVKTAELNLQKARASLDATRASQASGAASRQSSVTSAEASVVQAQQTLNEARTTLNAQEQLAAIGAVSRQALNEARNTVTKAELDLSSARASAAASRTQLSTNASSDAENLRSAQIAVQQAQASLETAQQARTDLKVYAPITGVVSAVSATEGAVLASAAGLLTLMDDSTLELPVQVDETEIAGVKVGQTASVTLDAIDGETFTGEVVRVSPAATQSSGISVFTATVRLPNADGVLRAGMTAEAEIVQSEDRGLIVPQKAIETVRTRSYVQVQGAEGTEPERVRVEVGDTDGTNTVIKSGLTPGQEVIVPGSTRSTPGSAARTQTQTPGAGGPPGGFGGAP</sequence>
<evidence type="ECO:0000313" key="8">
    <source>
        <dbReference type="EMBL" id="MFB9993249.1"/>
    </source>
</evidence>
<dbReference type="Pfam" id="PF25954">
    <property type="entry name" value="Beta-barrel_RND_2"/>
    <property type="match status" value="1"/>
</dbReference>
<feature type="compositionally biased region" description="Gly residues" evidence="5">
    <location>
        <begin position="458"/>
        <end position="470"/>
    </location>
</feature>
<evidence type="ECO:0000256" key="1">
    <source>
        <dbReference type="ARBA" id="ARBA00004196"/>
    </source>
</evidence>
<feature type="domain" description="CusB-like beta-barrel" evidence="6">
    <location>
        <begin position="304"/>
        <end position="377"/>
    </location>
</feature>
<evidence type="ECO:0000256" key="3">
    <source>
        <dbReference type="ARBA" id="ARBA00023054"/>
    </source>
</evidence>
<dbReference type="InterPro" id="IPR058792">
    <property type="entry name" value="Beta-barrel_RND_2"/>
</dbReference>
<evidence type="ECO:0000256" key="5">
    <source>
        <dbReference type="SAM" id="MobiDB-lite"/>
    </source>
</evidence>
<dbReference type="RefSeq" id="WP_380011703.1">
    <property type="nucleotide sequence ID" value="NZ_JBHLYR010000045.1"/>
</dbReference>
<dbReference type="PANTHER" id="PTHR32347:SF14">
    <property type="entry name" value="EFFLUX SYSTEM COMPONENT YKNX-RELATED"/>
    <property type="match status" value="1"/>
</dbReference>
<name>A0ABV6B0H7_9DEIO</name>
<feature type="domain" description="CzcB-like C-terminal circularly permuted SH3-like" evidence="7">
    <location>
        <begin position="384"/>
        <end position="441"/>
    </location>
</feature>
<keyword evidence="3 4" id="KW-0175">Coiled coil</keyword>
<dbReference type="PANTHER" id="PTHR32347">
    <property type="entry name" value="EFFLUX SYSTEM COMPONENT YKNX-RELATED"/>
    <property type="match status" value="1"/>
</dbReference>
<feature type="region of interest" description="Disordered" evidence="5">
    <location>
        <begin position="1"/>
        <end position="31"/>
    </location>
</feature>
<gene>
    <name evidence="8" type="ORF">ACFFLM_14850</name>
</gene>
<comment type="caution">
    <text evidence="8">The sequence shown here is derived from an EMBL/GenBank/DDBJ whole genome shotgun (WGS) entry which is preliminary data.</text>
</comment>
<dbReference type="InterPro" id="IPR058649">
    <property type="entry name" value="CzcB_C"/>
</dbReference>
<dbReference type="SUPFAM" id="SSF111369">
    <property type="entry name" value="HlyD-like secretion proteins"/>
    <property type="match status" value="1"/>
</dbReference>
<dbReference type="EMBL" id="JBHLYR010000045">
    <property type="protein sequence ID" value="MFB9993249.1"/>
    <property type="molecule type" value="Genomic_DNA"/>
</dbReference>
<feature type="region of interest" description="Disordered" evidence="5">
    <location>
        <begin position="433"/>
        <end position="470"/>
    </location>
</feature>
<evidence type="ECO:0000256" key="2">
    <source>
        <dbReference type="ARBA" id="ARBA00009477"/>
    </source>
</evidence>
<comment type="subcellular location">
    <subcellularLocation>
        <location evidence="1">Cell envelope</location>
    </subcellularLocation>
</comment>
<dbReference type="NCBIfam" id="TIGR01730">
    <property type="entry name" value="RND_mfp"/>
    <property type="match status" value="1"/>
</dbReference>
<dbReference type="InterPro" id="IPR006143">
    <property type="entry name" value="RND_pump_MFP"/>
</dbReference>
<dbReference type="Proteomes" id="UP001589733">
    <property type="component" value="Unassembled WGS sequence"/>
</dbReference>
<dbReference type="Gene3D" id="2.40.30.170">
    <property type="match status" value="1"/>
</dbReference>
<evidence type="ECO:0000259" key="6">
    <source>
        <dbReference type="Pfam" id="PF25954"/>
    </source>
</evidence>
<dbReference type="Pfam" id="PF25975">
    <property type="entry name" value="CzcB_C"/>
    <property type="match status" value="1"/>
</dbReference>
<evidence type="ECO:0000256" key="4">
    <source>
        <dbReference type="SAM" id="Coils"/>
    </source>
</evidence>
<organism evidence="8 9">
    <name type="scientific">Deinococcus oregonensis</name>
    <dbReference type="NCBI Taxonomy" id="1805970"/>
    <lineage>
        <taxon>Bacteria</taxon>
        <taxon>Thermotogati</taxon>
        <taxon>Deinococcota</taxon>
        <taxon>Deinococci</taxon>
        <taxon>Deinococcales</taxon>
        <taxon>Deinococcaceae</taxon>
        <taxon>Deinococcus</taxon>
    </lineage>
</organism>
<dbReference type="Gene3D" id="2.40.420.20">
    <property type="match status" value="1"/>
</dbReference>
<protein>
    <submittedName>
        <fullName evidence="8">Efflux RND transporter periplasmic adaptor subunit</fullName>
    </submittedName>
</protein>
<reference evidence="8 9" key="1">
    <citation type="submission" date="2024-09" db="EMBL/GenBank/DDBJ databases">
        <authorList>
            <person name="Sun Q."/>
            <person name="Mori K."/>
        </authorList>
    </citation>
    <scope>NUCLEOTIDE SEQUENCE [LARGE SCALE GENOMIC DNA]</scope>
    <source>
        <strain evidence="8 9">JCM 13503</strain>
    </source>
</reference>
<accession>A0ABV6B0H7</accession>
<dbReference type="InterPro" id="IPR050465">
    <property type="entry name" value="UPF0194_transport"/>
</dbReference>
<proteinExistence type="inferred from homology"/>
<keyword evidence="9" id="KW-1185">Reference proteome</keyword>